<accession>A0A833H528</accession>
<evidence type="ECO:0000259" key="15">
    <source>
        <dbReference type="Pfam" id="PF02096"/>
    </source>
</evidence>
<dbReference type="GO" id="GO:0005886">
    <property type="term" value="C:plasma membrane"/>
    <property type="evidence" value="ECO:0007669"/>
    <property type="project" value="UniProtKB-SubCell"/>
</dbReference>
<evidence type="ECO:0000256" key="14">
    <source>
        <dbReference type="SAM" id="MobiDB-lite"/>
    </source>
</evidence>
<keyword evidence="4 13" id="KW-0813">Transport</keyword>
<evidence type="ECO:0000256" key="6">
    <source>
        <dbReference type="ARBA" id="ARBA00022692"/>
    </source>
</evidence>
<dbReference type="AlphaFoldDB" id="A0A833H528"/>
<keyword evidence="8 13" id="KW-1133">Transmembrane helix</keyword>
<feature type="transmembrane region" description="Helical" evidence="13">
    <location>
        <begin position="12"/>
        <end position="29"/>
    </location>
</feature>
<dbReference type="InterPro" id="IPR047196">
    <property type="entry name" value="YidC_ALB_C"/>
</dbReference>
<dbReference type="NCBIfam" id="TIGR03592">
    <property type="entry name" value="yidC_oxa1_cterm"/>
    <property type="match status" value="1"/>
</dbReference>
<comment type="subunit">
    <text evidence="13">Interacts with the Sec translocase complex via SecD. Specifically interacts with transmembrane segments of nascent integral membrane proteins during membrane integration.</text>
</comment>
<dbReference type="Pfam" id="PF02096">
    <property type="entry name" value="60KD_IMP"/>
    <property type="match status" value="1"/>
</dbReference>
<dbReference type="EMBL" id="WBUI01000001">
    <property type="protein sequence ID" value="KAB2935353.1"/>
    <property type="molecule type" value="Genomic_DNA"/>
</dbReference>
<feature type="domain" description="Membrane insertase YidC/Oxa/ALB C-terminal" evidence="15">
    <location>
        <begin position="433"/>
        <end position="623"/>
    </location>
</feature>
<keyword evidence="10 13" id="KW-0143">Chaperone</keyword>
<dbReference type="RefSeq" id="WP_002774198.1">
    <property type="nucleotide sequence ID" value="NZ_JQDG01000006.1"/>
</dbReference>
<dbReference type="PRINTS" id="PR01900">
    <property type="entry name" value="YIDCPROTEIN"/>
</dbReference>
<gene>
    <name evidence="13 16" type="primary">yidC</name>
    <name evidence="16" type="ORF">F9K24_01090</name>
</gene>
<feature type="region of interest" description="Disordered" evidence="14">
    <location>
        <begin position="32"/>
        <end position="51"/>
    </location>
</feature>
<feature type="transmembrane region" description="Helical" evidence="13">
    <location>
        <begin position="585"/>
        <end position="608"/>
    </location>
</feature>
<dbReference type="InterPro" id="IPR019998">
    <property type="entry name" value="Membr_insert_YidC"/>
</dbReference>
<evidence type="ECO:0000256" key="2">
    <source>
        <dbReference type="ARBA" id="ARBA00010527"/>
    </source>
</evidence>
<keyword evidence="5 13" id="KW-1003">Cell membrane</keyword>
<evidence type="ECO:0000313" key="16">
    <source>
        <dbReference type="EMBL" id="KAB2935353.1"/>
    </source>
</evidence>
<sequence length="630" mass="70679">MSQENKSPLTSLLPIVILGVGAVLMMQILDPGKKPEQKPVPGPSQSTSSLSDFEFQAGGEARSIEVDAGPNIYILNTQGGRIERVYVKHSDSVRLPDAVLNESADAIEKDRRALEVTLGNGMDFQPHIYYSAGGQGAEPLAHPRLNDAIFKVEESTPATGVREVRFTLPVEFKKHRLELIKVFRFLEKESFFHQITVIRNLENRPFTLGGDLFFKPFAGVGPGPESDSSREMAYFGRFINYNDSLSRLPGYGAGGSGWFGCSGGDKGPFTLYLEAPDTLSYFGAHSRYFIMYTRFLSTDSKLSSLDGAVVTNNPSLKSDAFYTGIYKNFTLAAAHDADLQLKPGAARVTDLVKLDQARTDAVVINMQVFAGLRADDQHVFNDPSVASGEFGEEAPESAMRDVIYSSTFLALFAKIRDGIIWLLRFVEAYVGNYGYAIIIIAVGWKLVTYPLNQMQAKTMKKMNALKPEMDVINEKYKDDPNERQKKIMEVYKKHKINPAKGCLPILIQIPIFIALYSAFTESIELWHSPFILWMHDLSEPDTVYTLNFWIIQGFTFNILPLIMVVSQFAQQKLTTVASDPQQKMLMYMMPFIMIFFFWSMPSGVTLYWTVQNIISVLWQLAANRFAKVED</sequence>
<dbReference type="PANTHER" id="PTHR12428">
    <property type="entry name" value="OXA1"/>
    <property type="match status" value="1"/>
</dbReference>
<feature type="transmembrane region" description="Helical" evidence="13">
    <location>
        <begin position="546"/>
        <end position="565"/>
    </location>
</feature>
<evidence type="ECO:0000313" key="17">
    <source>
        <dbReference type="Proteomes" id="UP000460298"/>
    </source>
</evidence>
<keyword evidence="6 13" id="KW-0812">Transmembrane</keyword>
<keyword evidence="9 13" id="KW-0472">Membrane</keyword>
<dbReference type="GO" id="GO:0032977">
    <property type="term" value="F:membrane insertase activity"/>
    <property type="evidence" value="ECO:0007669"/>
    <property type="project" value="InterPro"/>
</dbReference>
<evidence type="ECO:0000256" key="7">
    <source>
        <dbReference type="ARBA" id="ARBA00022927"/>
    </source>
</evidence>
<evidence type="ECO:0000256" key="3">
    <source>
        <dbReference type="ARBA" id="ARBA00015325"/>
    </source>
</evidence>
<evidence type="ECO:0000256" key="10">
    <source>
        <dbReference type="ARBA" id="ARBA00023186"/>
    </source>
</evidence>
<proteinExistence type="inferred from homology"/>
<dbReference type="CDD" id="cd20070">
    <property type="entry name" value="5TM_YidC_Alb3"/>
    <property type="match status" value="1"/>
</dbReference>
<evidence type="ECO:0000256" key="4">
    <source>
        <dbReference type="ARBA" id="ARBA00022448"/>
    </source>
</evidence>
<protein>
    <recommendedName>
        <fullName evidence="3 13">Membrane protein insertase YidC</fullName>
    </recommendedName>
    <alternativeName>
        <fullName evidence="12 13">Foldase YidC</fullName>
    </alternativeName>
    <alternativeName>
        <fullName evidence="11 13">Membrane integrase YidC</fullName>
    </alternativeName>
    <alternativeName>
        <fullName evidence="13">Membrane protein YidC</fullName>
    </alternativeName>
</protein>
<comment type="similarity">
    <text evidence="2 13">Belongs to the OXA1/ALB3/YidC family. Type 1 subfamily.</text>
</comment>
<comment type="function">
    <text evidence="13">Required for the insertion and/or proper folding and/or complex formation of integral membrane proteins into the membrane. Involved in integration of membrane proteins that insert both dependently and independently of the Sec translocase complex, as well as at least some lipoproteins. Aids folding of multispanning membrane proteins.</text>
</comment>
<feature type="transmembrane region" description="Helical" evidence="13">
    <location>
        <begin position="433"/>
        <end position="452"/>
    </location>
</feature>
<dbReference type="HAMAP" id="MF_01810">
    <property type="entry name" value="YidC_type1"/>
    <property type="match status" value="1"/>
</dbReference>
<organism evidence="16 17">
    <name type="scientific">Leptonema illini</name>
    <dbReference type="NCBI Taxonomy" id="183"/>
    <lineage>
        <taxon>Bacteria</taxon>
        <taxon>Pseudomonadati</taxon>
        <taxon>Spirochaetota</taxon>
        <taxon>Spirochaetia</taxon>
        <taxon>Leptospirales</taxon>
        <taxon>Leptospiraceae</taxon>
        <taxon>Leptonema</taxon>
    </lineage>
</organism>
<evidence type="ECO:0000256" key="5">
    <source>
        <dbReference type="ARBA" id="ARBA00022475"/>
    </source>
</evidence>
<evidence type="ECO:0000256" key="12">
    <source>
        <dbReference type="ARBA" id="ARBA00033342"/>
    </source>
</evidence>
<dbReference type="PANTHER" id="PTHR12428:SF65">
    <property type="entry name" value="CYTOCHROME C OXIDASE ASSEMBLY PROTEIN COX18, MITOCHONDRIAL"/>
    <property type="match status" value="1"/>
</dbReference>
<dbReference type="GO" id="GO:0051205">
    <property type="term" value="P:protein insertion into membrane"/>
    <property type="evidence" value="ECO:0007669"/>
    <property type="project" value="TreeGrafter"/>
</dbReference>
<evidence type="ECO:0000256" key="13">
    <source>
        <dbReference type="HAMAP-Rule" id="MF_01810"/>
    </source>
</evidence>
<name>A0A833H528_9LEPT</name>
<dbReference type="GO" id="GO:0015031">
    <property type="term" value="P:protein transport"/>
    <property type="evidence" value="ECO:0007669"/>
    <property type="project" value="UniProtKB-KW"/>
</dbReference>
<evidence type="ECO:0000256" key="8">
    <source>
        <dbReference type="ARBA" id="ARBA00022989"/>
    </source>
</evidence>
<keyword evidence="7 13" id="KW-0653">Protein transport</keyword>
<comment type="subcellular location">
    <subcellularLocation>
        <location evidence="1">Cell inner membrane</location>
        <topology evidence="1">Multi-pass membrane protein</topology>
    </subcellularLocation>
    <subcellularLocation>
        <location evidence="13">Cell membrane</location>
        <topology evidence="13">Multi-pass membrane protein</topology>
    </subcellularLocation>
</comment>
<dbReference type="InterPro" id="IPR028055">
    <property type="entry name" value="YidC/Oxa/ALB_C"/>
</dbReference>
<dbReference type="InterPro" id="IPR001708">
    <property type="entry name" value="YidC/ALB3/OXA1/COX18"/>
</dbReference>
<dbReference type="Proteomes" id="UP000460298">
    <property type="component" value="Unassembled WGS sequence"/>
</dbReference>
<comment type="caution">
    <text evidence="16">The sequence shown here is derived from an EMBL/GenBank/DDBJ whole genome shotgun (WGS) entry which is preliminary data.</text>
</comment>
<reference evidence="16 17" key="1">
    <citation type="submission" date="2019-10" db="EMBL/GenBank/DDBJ databases">
        <title>Extracellular Electron Transfer in a Candidatus Methanoperedens spp. Enrichment Culture.</title>
        <authorList>
            <person name="Berger S."/>
            <person name="Rangel Shaw D."/>
            <person name="Berben T."/>
            <person name="In 'T Zandt M."/>
            <person name="Frank J."/>
            <person name="Reimann J."/>
            <person name="Jetten M.S.M."/>
            <person name="Welte C.U."/>
        </authorList>
    </citation>
    <scope>NUCLEOTIDE SEQUENCE [LARGE SCALE GENOMIC DNA]</scope>
    <source>
        <strain evidence="16">SB12</strain>
    </source>
</reference>
<evidence type="ECO:0000256" key="11">
    <source>
        <dbReference type="ARBA" id="ARBA00033245"/>
    </source>
</evidence>
<evidence type="ECO:0000256" key="1">
    <source>
        <dbReference type="ARBA" id="ARBA00004429"/>
    </source>
</evidence>
<evidence type="ECO:0000256" key="9">
    <source>
        <dbReference type="ARBA" id="ARBA00023136"/>
    </source>
</evidence>
<feature type="transmembrane region" description="Helical" evidence="13">
    <location>
        <begin position="501"/>
        <end position="519"/>
    </location>
</feature>
<dbReference type="OrthoDB" id="9780552at2"/>